<protein>
    <submittedName>
        <fullName evidence="1">Uncharacterized protein</fullName>
    </submittedName>
</protein>
<comment type="caution">
    <text evidence="1">The sequence shown here is derived from an EMBL/GenBank/DDBJ whole genome shotgun (WGS) entry which is preliminary data.</text>
</comment>
<keyword evidence="2" id="KW-1185">Reference proteome</keyword>
<reference evidence="1" key="1">
    <citation type="journal article" date="2020" name="Stud. Mycol.">
        <title>101 Dothideomycetes genomes: a test case for predicting lifestyles and emergence of pathogens.</title>
        <authorList>
            <person name="Haridas S."/>
            <person name="Albert R."/>
            <person name="Binder M."/>
            <person name="Bloem J."/>
            <person name="Labutti K."/>
            <person name="Salamov A."/>
            <person name="Andreopoulos B."/>
            <person name="Baker S."/>
            <person name="Barry K."/>
            <person name="Bills G."/>
            <person name="Bluhm B."/>
            <person name="Cannon C."/>
            <person name="Castanera R."/>
            <person name="Culley D."/>
            <person name="Daum C."/>
            <person name="Ezra D."/>
            <person name="Gonzalez J."/>
            <person name="Henrissat B."/>
            <person name="Kuo A."/>
            <person name="Liang C."/>
            <person name="Lipzen A."/>
            <person name="Lutzoni F."/>
            <person name="Magnuson J."/>
            <person name="Mondo S."/>
            <person name="Nolan M."/>
            <person name="Ohm R."/>
            <person name="Pangilinan J."/>
            <person name="Park H.-J."/>
            <person name="Ramirez L."/>
            <person name="Alfaro M."/>
            <person name="Sun H."/>
            <person name="Tritt A."/>
            <person name="Yoshinaga Y."/>
            <person name="Zwiers L.-H."/>
            <person name="Turgeon B."/>
            <person name="Goodwin S."/>
            <person name="Spatafora J."/>
            <person name="Crous P."/>
            <person name="Grigoriev I."/>
        </authorList>
    </citation>
    <scope>NUCLEOTIDE SEQUENCE</scope>
    <source>
        <strain evidence="1">CBS 525.71</strain>
    </source>
</reference>
<accession>A0ACB6RIE8</accession>
<gene>
    <name evidence="1" type="ORF">BU25DRAFT_495505</name>
</gene>
<sequence>MQCLGAPTRPLIDRAHQEGTWLDIGVQSFKNLRWTLNWNKAVWVLLALSDLPLHLLYNSKFYLNITNHDYEFYFATEDWLHGAWYDSWNLPAPGTVREIYSPELDDRFNWTQAYESDPAALLDPLPARYFAVRKTQSAGLHQCLLHLSGHRWGTLAHRHQRNGRPFFLRHTNIRLRYRNR</sequence>
<proteinExistence type="predicted"/>
<evidence type="ECO:0000313" key="2">
    <source>
        <dbReference type="Proteomes" id="UP000799754"/>
    </source>
</evidence>
<name>A0ACB6RIE8_9PLEO</name>
<dbReference type="EMBL" id="MU006751">
    <property type="protein sequence ID" value="KAF2621786.1"/>
    <property type="molecule type" value="Genomic_DNA"/>
</dbReference>
<evidence type="ECO:0000313" key="1">
    <source>
        <dbReference type="EMBL" id="KAF2621786.1"/>
    </source>
</evidence>
<dbReference type="Proteomes" id="UP000799754">
    <property type="component" value="Unassembled WGS sequence"/>
</dbReference>
<organism evidence="1 2">
    <name type="scientific">Macroventuria anomochaeta</name>
    <dbReference type="NCBI Taxonomy" id="301207"/>
    <lineage>
        <taxon>Eukaryota</taxon>
        <taxon>Fungi</taxon>
        <taxon>Dikarya</taxon>
        <taxon>Ascomycota</taxon>
        <taxon>Pezizomycotina</taxon>
        <taxon>Dothideomycetes</taxon>
        <taxon>Pleosporomycetidae</taxon>
        <taxon>Pleosporales</taxon>
        <taxon>Pleosporineae</taxon>
        <taxon>Didymellaceae</taxon>
        <taxon>Macroventuria</taxon>
    </lineage>
</organism>